<evidence type="ECO:0000313" key="1">
    <source>
        <dbReference type="EMBL" id="ARF09070.1"/>
    </source>
</evidence>
<reference evidence="1" key="1">
    <citation type="journal article" date="2017" name="Science">
        <title>Giant viruses with an expanded complement of translation system components.</title>
        <authorList>
            <person name="Schulz F."/>
            <person name="Yutin N."/>
            <person name="Ivanova N.N."/>
            <person name="Ortega D.R."/>
            <person name="Lee T.K."/>
            <person name="Vierheilig J."/>
            <person name="Daims H."/>
            <person name="Horn M."/>
            <person name="Wagner M."/>
            <person name="Jensen G.J."/>
            <person name="Kyrpides N.C."/>
            <person name="Koonin E.V."/>
            <person name="Woyke T."/>
        </authorList>
    </citation>
    <scope>NUCLEOTIDE SEQUENCE</scope>
    <source>
        <strain evidence="1">CTV1</strain>
    </source>
</reference>
<gene>
    <name evidence="1" type="ORF">Catovirus_2_19</name>
</gene>
<sequence length="377" mass="44534">MLPEILSTVFEYLEPVDQLKGKLICKEYYNNPDISINIKRSLEKRVDKRILDFIANKKKFYFYGEYLFDSFYTNKFPQYNDDTLEIYYEYDMNNLHYDTANIFAECEDIQNFLKLCEKVYNTEKIDFGENFKPYWSLQGDYEGIIRYNGDYNPYYNDTYVFELLYTLNNFSISINLVPYNSKNILGNRLIPSYLNFSYDGNNLIIGNPYDCISKNGHLIIPFENIIEDYELNDDSQIRISKNGLLKMYEDFCVVSIIQYINTAYAKYNNFGFRTIVGVNDLKRLITTNEEIIENIDSDKVQENTTIDSDDDSVDEGLRFPNPSIESYKIDDSNGYAAFVLESYDFNCPETLRLSLPYTDQTKQSVYIDFQKYIYSDR</sequence>
<protein>
    <submittedName>
        <fullName evidence="1">Cation channel sperm-associated protein subunit gamma</fullName>
    </submittedName>
</protein>
<proteinExistence type="predicted"/>
<dbReference type="EMBL" id="KY684084">
    <property type="protein sequence ID" value="ARF09070.1"/>
    <property type="molecule type" value="Genomic_DNA"/>
</dbReference>
<accession>A0A1V0SBG8</accession>
<name>A0A1V0SBG8_9VIRU</name>
<organism evidence="1">
    <name type="scientific">Catovirus CTV1</name>
    <dbReference type="NCBI Taxonomy" id="1977631"/>
    <lineage>
        <taxon>Viruses</taxon>
        <taxon>Varidnaviria</taxon>
        <taxon>Bamfordvirae</taxon>
        <taxon>Nucleocytoviricota</taxon>
        <taxon>Megaviricetes</taxon>
        <taxon>Imitervirales</taxon>
        <taxon>Mimiviridae</taxon>
        <taxon>Klosneuvirinae</taxon>
        <taxon>Catovirus</taxon>
    </lineage>
</organism>